<evidence type="ECO:0000313" key="9">
    <source>
        <dbReference type="EMBL" id="KAL2059248.1"/>
    </source>
</evidence>
<comment type="similarity">
    <text evidence="7">Belongs to the chloroperoxidase family.</text>
</comment>
<keyword evidence="3" id="KW-0349">Heme</keyword>
<evidence type="ECO:0000256" key="1">
    <source>
        <dbReference type="ARBA" id="ARBA00001970"/>
    </source>
</evidence>
<evidence type="ECO:0000256" key="2">
    <source>
        <dbReference type="ARBA" id="ARBA00022559"/>
    </source>
</evidence>
<evidence type="ECO:0000256" key="6">
    <source>
        <dbReference type="ARBA" id="ARBA00023004"/>
    </source>
</evidence>
<evidence type="ECO:0000256" key="5">
    <source>
        <dbReference type="ARBA" id="ARBA00023002"/>
    </source>
</evidence>
<dbReference type="SUPFAM" id="SSF47571">
    <property type="entry name" value="Cloroperoxidase"/>
    <property type="match status" value="1"/>
</dbReference>
<dbReference type="PANTHER" id="PTHR33577:SF1">
    <property type="entry name" value="HEME HALOPEROXIDASE FAMILY PROFILE DOMAIN-CONTAINING PROTEIN"/>
    <property type="match status" value="1"/>
</dbReference>
<evidence type="ECO:0000259" key="8">
    <source>
        <dbReference type="PROSITE" id="PS51405"/>
    </source>
</evidence>
<sequence>MKRQAKRQIAFDPATQYVSTTGVHVFVARNFLAGNQSDPCPGLNALANRRYRPHSGVADLLTITEAVNTVYSMGLDLGGVIAIYGTVFDSNILPLTPGYSIGGPTISQSILGLGGFLSTPTGLSGSHNIYEADTSPTRGDLYTLNPCTLQIQQFQQYYDALPDNMAAPEQYEAFLSFGQAPFNNSIETNPYFFYLSSQASWSRPPDTLSLLQ</sequence>
<dbReference type="PROSITE" id="PS51405">
    <property type="entry name" value="HEME_HALOPEROXIDASE"/>
    <property type="match status" value="1"/>
</dbReference>
<keyword evidence="6" id="KW-0408">Iron</keyword>
<evidence type="ECO:0000256" key="4">
    <source>
        <dbReference type="ARBA" id="ARBA00022723"/>
    </source>
</evidence>
<dbReference type="Gene3D" id="1.10.489.10">
    <property type="entry name" value="Chloroperoxidase-like"/>
    <property type="match status" value="1"/>
</dbReference>
<keyword evidence="4" id="KW-0479">Metal-binding</keyword>
<evidence type="ECO:0000313" key="10">
    <source>
        <dbReference type="Proteomes" id="UP001590951"/>
    </source>
</evidence>
<proteinExistence type="inferred from homology"/>
<organism evidence="9 10">
    <name type="scientific">Lepraria finkii</name>
    <dbReference type="NCBI Taxonomy" id="1340010"/>
    <lineage>
        <taxon>Eukaryota</taxon>
        <taxon>Fungi</taxon>
        <taxon>Dikarya</taxon>
        <taxon>Ascomycota</taxon>
        <taxon>Pezizomycotina</taxon>
        <taxon>Lecanoromycetes</taxon>
        <taxon>OSLEUM clade</taxon>
        <taxon>Lecanoromycetidae</taxon>
        <taxon>Lecanorales</taxon>
        <taxon>Lecanorineae</taxon>
        <taxon>Stereocaulaceae</taxon>
        <taxon>Lepraria</taxon>
    </lineage>
</organism>
<gene>
    <name evidence="9" type="ORF">ABVK25_000540</name>
</gene>
<evidence type="ECO:0000256" key="3">
    <source>
        <dbReference type="ARBA" id="ARBA00022617"/>
    </source>
</evidence>
<dbReference type="InterPro" id="IPR000028">
    <property type="entry name" value="Chloroperoxidase"/>
</dbReference>
<reference evidence="9 10" key="1">
    <citation type="submission" date="2024-09" db="EMBL/GenBank/DDBJ databases">
        <title>Rethinking Asexuality: The Enigmatic Case of Functional Sexual Genes in Lepraria (Stereocaulaceae).</title>
        <authorList>
            <person name="Doellman M."/>
            <person name="Sun Y."/>
            <person name="Barcenas-Pena A."/>
            <person name="Lumbsch H.T."/>
            <person name="Grewe F."/>
        </authorList>
    </citation>
    <scope>NUCLEOTIDE SEQUENCE [LARGE SCALE GENOMIC DNA]</scope>
    <source>
        <strain evidence="9 10">Grewe 0041</strain>
    </source>
</reference>
<dbReference type="Proteomes" id="UP001590951">
    <property type="component" value="Unassembled WGS sequence"/>
</dbReference>
<keyword evidence="5" id="KW-0560">Oxidoreductase</keyword>
<name>A0ABR4BN74_9LECA</name>
<feature type="domain" description="Heme haloperoxidase family profile" evidence="8">
    <location>
        <begin position="22"/>
        <end position="212"/>
    </location>
</feature>
<dbReference type="EMBL" id="JBHFEH010000001">
    <property type="protein sequence ID" value="KAL2059248.1"/>
    <property type="molecule type" value="Genomic_DNA"/>
</dbReference>
<dbReference type="PANTHER" id="PTHR33577">
    <property type="entry name" value="STERIGMATOCYSTIN BIOSYNTHESIS PEROXIDASE STCC-RELATED"/>
    <property type="match status" value="1"/>
</dbReference>
<comment type="cofactor">
    <cofactor evidence="1">
        <name>heme b</name>
        <dbReference type="ChEBI" id="CHEBI:60344"/>
    </cofactor>
</comment>
<dbReference type="InterPro" id="IPR036851">
    <property type="entry name" value="Chloroperoxidase-like_sf"/>
</dbReference>
<evidence type="ECO:0000256" key="7">
    <source>
        <dbReference type="ARBA" id="ARBA00025795"/>
    </source>
</evidence>
<keyword evidence="10" id="KW-1185">Reference proteome</keyword>
<protein>
    <recommendedName>
        <fullName evidence="8">Heme haloperoxidase family profile domain-containing protein</fullName>
    </recommendedName>
</protein>
<keyword evidence="2" id="KW-0575">Peroxidase</keyword>
<accession>A0ABR4BN74</accession>
<comment type="caution">
    <text evidence="9">The sequence shown here is derived from an EMBL/GenBank/DDBJ whole genome shotgun (WGS) entry which is preliminary data.</text>
</comment>
<dbReference type="Pfam" id="PF01328">
    <property type="entry name" value="Peroxidase_2"/>
    <property type="match status" value="1"/>
</dbReference>